<sequence>MEEPVQSLMRLWRMGWAPSALDWRVMGAQWTVATRPTTAVIKMEGRLNFVIARDLGGVEEASRSSLMFGRRW</sequence>
<protein>
    <submittedName>
        <fullName evidence="1">Uncharacterized protein</fullName>
    </submittedName>
</protein>
<reference evidence="1" key="1">
    <citation type="submission" date="2023-06" db="EMBL/GenBank/DDBJ databases">
        <title>Genome-scale phylogeny and comparative genomics of the fungal order Sordariales.</title>
        <authorList>
            <consortium name="Lawrence Berkeley National Laboratory"/>
            <person name="Hensen N."/>
            <person name="Bonometti L."/>
            <person name="Westerberg I."/>
            <person name="Brannstrom I.O."/>
            <person name="Guillou S."/>
            <person name="Cros-Aarteil S."/>
            <person name="Calhoun S."/>
            <person name="Haridas S."/>
            <person name="Kuo A."/>
            <person name="Mondo S."/>
            <person name="Pangilinan J."/>
            <person name="Riley R."/>
            <person name="Labutti K."/>
            <person name="Andreopoulos B."/>
            <person name="Lipzen A."/>
            <person name="Chen C."/>
            <person name="Yanf M."/>
            <person name="Daum C."/>
            <person name="Ng V."/>
            <person name="Clum A."/>
            <person name="Steindorff A."/>
            <person name="Ohm R."/>
            <person name="Martin F."/>
            <person name="Silar P."/>
            <person name="Natvig D."/>
            <person name="Lalanne C."/>
            <person name="Gautier V."/>
            <person name="Ament-Velasquez S.L."/>
            <person name="Kruys A."/>
            <person name="Hutchinson M.I."/>
            <person name="Powell A.J."/>
            <person name="Barry K."/>
            <person name="Miller A.N."/>
            <person name="Grigoriev I.V."/>
            <person name="Debuchy R."/>
            <person name="Gladieux P."/>
            <person name="Thoren M.H."/>
            <person name="Johannesson H."/>
        </authorList>
    </citation>
    <scope>NUCLEOTIDE SEQUENCE</scope>
    <source>
        <strain evidence="1">CBS 606.72</strain>
    </source>
</reference>
<name>A0AA39WAR8_9PEZI</name>
<comment type="caution">
    <text evidence="1">The sequence shown here is derived from an EMBL/GenBank/DDBJ whole genome shotgun (WGS) entry which is preliminary data.</text>
</comment>
<organism evidence="1 2">
    <name type="scientific">Immersiella caudata</name>
    <dbReference type="NCBI Taxonomy" id="314043"/>
    <lineage>
        <taxon>Eukaryota</taxon>
        <taxon>Fungi</taxon>
        <taxon>Dikarya</taxon>
        <taxon>Ascomycota</taxon>
        <taxon>Pezizomycotina</taxon>
        <taxon>Sordariomycetes</taxon>
        <taxon>Sordariomycetidae</taxon>
        <taxon>Sordariales</taxon>
        <taxon>Lasiosphaeriaceae</taxon>
        <taxon>Immersiella</taxon>
    </lineage>
</organism>
<accession>A0AA39WAR8</accession>
<keyword evidence="2" id="KW-1185">Reference proteome</keyword>
<dbReference type="Proteomes" id="UP001175000">
    <property type="component" value="Unassembled WGS sequence"/>
</dbReference>
<evidence type="ECO:0000313" key="1">
    <source>
        <dbReference type="EMBL" id="KAK0610768.1"/>
    </source>
</evidence>
<proteinExistence type="predicted"/>
<gene>
    <name evidence="1" type="ORF">B0T14DRAFT_529072</name>
</gene>
<dbReference type="AlphaFoldDB" id="A0AA39WAR8"/>
<dbReference type="EMBL" id="JAULSU010000007">
    <property type="protein sequence ID" value="KAK0610768.1"/>
    <property type="molecule type" value="Genomic_DNA"/>
</dbReference>
<evidence type="ECO:0000313" key="2">
    <source>
        <dbReference type="Proteomes" id="UP001175000"/>
    </source>
</evidence>